<dbReference type="InParanoid" id="G4ZSL5"/>
<dbReference type="EMBL" id="JH159156">
    <property type="protein sequence ID" value="EGZ14237.1"/>
    <property type="molecule type" value="Genomic_DNA"/>
</dbReference>
<dbReference type="SUPFAM" id="SSF52047">
    <property type="entry name" value="RNI-like"/>
    <property type="match status" value="1"/>
</dbReference>
<accession>G4ZSL5</accession>
<gene>
    <name evidence="1" type="ORF">PHYSODRAFT_303467</name>
</gene>
<keyword evidence="2" id="KW-1185">Reference proteome</keyword>
<dbReference type="RefSeq" id="XP_009531666.1">
    <property type="nucleotide sequence ID" value="XM_009533371.1"/>
</dbReference>
<evidence type="ECO:0000313" key="2">
    <source>
        <dbReference type="Proteomes" id="UP000002640"/>
    </source>
</evidence>
<dbReference type="AlphaFoldDB" id="G4ZSL5"/>
<evidence type="ECO:0000313" key="1">
    <source>
        <dbReference type="EMBL" id="EGZ14237.1"/>
    </source>
</evidence>
<reference evidence="1 2" key="1">
    <citation type="journal article" date="2006" name="Science">
        <title>Phytophthora genome sequences uncover evolutionary origins and mechanisms of pathogenesis.</title>
        <authorList>
            <person name="Tyler B.M."/>
            <person name="Tripathy S."/>
            <person name="Zhang X."/>
            <person name="Dehal P."/>
            <person name="Jiang R.H."/>
            <person name="Aerts A."/>
            <person name="Arredondo F.D."/>
            <person name="Baxter L."/>
            <person name="Bensasson D."/>
            <person name="Beynon J.L."/>
            <person name="Chapman J."/>
            <person name="Damasceno C.M."/>
            <person name="Dorrance A.E."/>
            <person name="Dou D."/>
            <person name="Dickerman A.W."/>
            <person name="Dubchak I.L."/>
            <person name="Garbelotto M."/>
            <person name="Gijzen M."/>
            <person name="Gordon S.G."/>
            <person name="Govers F."/>
            <person name="Grunwald N.J."/>
            <person name="Huang W."/>
            <person name="Ivors K.L."/>
            <person name="Jones R.W."/>
            <person name="Kamoun S."/>
            <person name="Krampis K."/>
            <person name="Lamour K.H."/>
            <person name="Lee M.K."/>
            <person name="McDonald W.H."/>
            <person name="Medina M."/>
            <person name="Meijer H.J."/>
            <person name="Nordberg E.K."/>
            <person name="Maclean D.J."/>
            <person name="Ospina-Giraldo M.D."/>
            <person name="Morris P.F."/>
            <person name="Phuntumart V."/>
            <person name="Putnam N.H."/>
            <person name="Rash S."/>
            <person name="Rose J.K."/>
            <person name="Sakihama Y."/>
            <person name="Salamov A.A."/>
            <person name="Savidor A."/>
            <person name="Scheuring C.F."/>
            <person name="Smith B.M."/>
            <person name="Sobral B.W."/>
            <person name="Terry A."/>
            <person name="Torto-Alalibo T.A."/>
            <person name="Win J."/>
            <person name="Xu Z."/>
            <person name="Zhang H."/>
            <person name="Grigoriev I.V."/>
            <person name="Rokhsar D.S."/>
            <person name="Boore J.L."/>
        </authorList>
    </citation>
    <scope>NUCLEOTIDE SEQUENCE [LARGE SCALE GENOMIC DNA]</scope>
    <source>
        <strain evidence="1 2">P6497</strain>
    </source>
</reference>
<dbReference type="KEGG" id="psoj:PHYSODRAFT_303467"/>
<name>G4ZSL5_PHYSP</name>
<protein>
    <submittedName>
        <fullName evidence="1">Uncharacterized protein</fullName>
    </submittedName>
</protein>
<proteinExistence type="predicted"/>
<dbReference type="InterPro" id="IPR032675">
    <property type="entry name" value="LRR_dom_sf"/>
</dbReference>
<dbReference type="OMA" id="NEGNWNT"/>
<dbReference type="GeneID" id="20642282"/>
<dbReference type="Gene3D" id="3.80.10.10">
    <property type="entry name" value="Ribonuclease Inhibitor"/>
    <property type="match status" value="1"/>
</dbReference>
<sequence>MTAEDIPRMYQLAESKGAAVRCLTVRLGRKESGYDPTPGVLDDSDIDWDRVFRHLPTLKRLDLTKLSLRVCLQNHYEYTNAVYGAPIEKLTTTLYQALERWHDEKTGAGLRQLTVPTRNEVERLRSTTEFLEAVMKFCPQIEFLDGYEKMKVHGDAQCYDMWAVTLDTWEKFNKTCTSLKKFSWAVVPFADPFFQVFGDHVKPNLMELSLSANECWNYHRYFRECDGQIVAPPPNDDEEDVEASRPGYGLLVSEITAVLRACPTLTKLSIAIDYRRNARSRYVNTRLYGDEFWGAVADRCPHLETITMSDCSGYANYSVKSIDTLTDRTLISLATMKSLRSLELAPARLTGKGIFEYLRISKDQEFLKNDLAVQIRVSGHERTLQATPRFYGEIVELLKLLAETSEEDLGAAACRRKPEIYIGNPYKSKVDRSWCEPYMRDRLMPVLEAVRERHPSLALQVWLCGHNGDIFNRIDFIKLKWNSKDEFDRQLFKNTPADDEDDEIYRIASMNETISLGSGDEGEGGQVTVHNLHSLRDIMAEGLGGEGRYF</sequence>
<organism evidence="1 2">
    <name type="scientific">Phytophthora sojae (strain P6497)</name>
    <name type="common">Soybean stem and root rot agent</name>
    <name type="synonym">Phytophthora megasperma f. sp. glycines</name>
    <dbReference type="NCBI Taxonomy" id="1094619"/>
    <lineage>
        <taxon>Eukaryota</taxon>
        <taxon>Sar</taxon>
        <taxon>Stramenopiles</taxon>
        <taxon>Oomycota</taxon>
        <taxon>Peronosporomycetes</taxon>
        <taxon>Peronosporales</taxon>
        <taxon>Peronosporaceae</taxon>
        <taxon>Phytophthora</taxon>
    </lineage>
</organism>
<dbReference type="Proteomes" id="UP000002640">
    <property type="component" value="Unassembled WGS sequence"/>
</dbReference>